<dbReference type="Proteomes" id="UP001295684">
    <property type="component" value="Unassembled WGS sequence"/>
</dbReference>
<feature type="compositionally biased region" description="Basic and acidic residues" evidence="1">
    <location>
        <begin position="101"/>
        <end position="120"/>
    </location>
</feature>
<sequence>MRNKKLPRGRNVKKVPKKQKNYTLGYLFRAWLNSKSKRSKYRRRSRYSNYDWDYERIKNKRYWTDEQNSKPKANKSNTKAAGLENITTSSVSEAYNNSSADLDHHEEEKDAAHQPDHVAEEGSSENEWKGWSGWRGLGDEDGSSWKDSEENGNDQARNSEVESDELEDDQIESDEPESDEFGSDEFGSDEFGSDEFGSDEFGSDEFWSDEQWSDEPESDEPESDEPESDDFESDGPESDPESD</sequence>
<protein>
    <submittedName>
        <fullName evidence="2">Uncharacterized protein</fullName>
    </submittedName>
</protein>
<feature type="region of interest" description="Disordered" evidence="1">
    <location>
        <begin position="61"/>
        <end position="243"/>
    </location>
</feature>
<gene>
    <name evidence="2" type="ORF">ECRASSUSDP1_LOCUS19597</name>
</gene>
<keyword evidence="3" id="KW-1185">Reference proteome</keyword>
<proteinExistence type="predicted"/>
<reference evidence="2" key="1">
    <citation type="submission" date="2023-07" db="EMBL/GenBank/DDBJ databases">
        <authorList>
            <consortium name="AG Swart"/>
            <person name="Singh M."/>
            <person name="Singh A."/>
            <person name="Seah K."/>
            <person name="Emmerich C."/>
        </authorList>
    </citation>
    <scope>NUCLEOTIDE SEQUENCE</scope>
    <source>
        <strain evidence="2">DP1</strain>
    </source>
</reference>
<feature type="compositionally biased region" description="Acidic residues" evidence="1">
    <location>
        <begin position="161"/>
        <end position="243"/>
    </location>
</feature>
<accession>A0AAD2D313</accession>
<comment type="caution">
    <text evidence="2">The sequence shown here is derived from an EMBL/GenBank/DDBJ whole genome shotgun (WGS) entry which is preliminary data.</text>
</comment>
<name>A0AAD2D313_EUPCR</name>
<evidence type="ECO:0000256" key="1">
    <source>
        <dbReference type="SAM" id="MobiDB-lite"/>
    </source>
</evidence>
<evidence type="ECO:0000313" key="3">
    <source>
        <dbReference type="Proteomes" id="UP001295684"/>
    </source>
</evidence>
<dbReference type="EMBL" id="CAMPGE010019900">
    <property type="protein sequence ID" value="CAI2378202.1"/>
    <property type="molecule type" value="Genomic_DNA"/>
</dbReference>
<dbReference type="AlphaFoldDB" id="A0AAD2D313"/>
<organism evidence="2 3">
    <name type="scientific">Euplotes crassus</name>
    <dbReference type="NCBI Taxonomy" id="5936"/>
    <lineage>
        <taxon>Eukaryota</taxon>
        <taxon>Sar</taxon>
        <taxon>Alveolata</taxon>
        <taxon>Ciliophora</taxon>
        <taxon>Intramacronucleata</taxon>
        <taxon>Spirotrichea</taxon>
        <taxon>Hypotrichia</taxon>
        <taxon>Euplotida</taxon>
        <taxon>Euplotidae</taxon>
        <taxon>Moneuplotes</taxon>
    </lineage>
</organism>
<feature type="compositionally biased region" description="Polar residues" evidence="1">
    <location>
        <begin position="70"/>
        <end position="100"/>
    </location>
</feature>
<evidence type="ECO:0000313" key="2">
    <source>
        <dbReference type="EMBL" id="CAI2378202.1"/>
    </source>
</evidence>